<comment type="caution">
    <text evidence="5">The sequence shown here is derived from an EMBL/GenBank/DDBJ whole genome shotgun (WGS) entry which is preliminary data.</text>
</comment>
<dbReference type="Proteomes" id="UP001479436">
    <property type="component" value="Unassembled WGS sequence"/>
</dbReference>
<evidence type="ECO:0000256" key="4">
    <source>
        <dbReference type="SAM" id="MobiDB-lite"/>
    </source>
</evidence>
<evidence type="ECO:0000313" key="5">
    <source>
        <dbReference type="EMBL" id="KAK9679264.1"/>
    </source>
</evidence>
<dbReference type="Gene3D" id="6.10.250.1080">
    <property type="match status" value="1"/>
</dbReference>
<sequence>MPELSFPNPKEEITYWRNMTISLEKELSDTRLALDEFQASSIELEEELERELHTLEVQNKKLKIQNQGLVFELDVLQQKQKVTSLDSNQSIVSLQKELETLREGYARIQRKAVDLEMDNEELESFKRVAHSSMADMEKKCKETREWKMKFEQETAKCNQMKEEMQRLKDELRDLENELSVVRLKSPVSPALSPTPSNSPPSPTPCKNVCDNANHTEFHSHSQSSTPPSPLPTAHKFSEHRRKEGNPIATIQEIMERVKILESRLISCRSIVSPLLPNLRFNSNATAPSSPDLIPRSKKIVGI</sequence>
<protein>
    <submittedName>
        <fullName evidence="5">NADH:ubiquinone oxidoreductase</fullName>
    </submittedName>
</protein>
<comment type="similarity">
    <text evidence="1">Belongs to the nudE family.</text>
</comment>
<accession>A0ABR2VMK2</accession>
<dbReference type="InterPro" id="IPR033494">
    <property type="entry name" value="NUDE"/>
</dbReference>
<dbReference type="EMBL" id="JASJQH010009513">
    <property type="protein sequence ID" value="KAK9679264.1"/>
    <property type="molecule type" value="Genomic_DNA"/>
</dbReference>
<dbReference type="PANTHER" id="PTHR10921:SF1">
    <property type="entry name" value="NUCLEAR DISTRIBUTION PROTEIN NUDE HOMOLOG"/>
    <property type="match status" value="1"/>
</dbReference>
<organism evidence="5 6">
    <name type="scientific">Basidiobolus ranarum</name>
    <dbReference type="NCBI Taxonomy" id="34480"/>
    <lineage>
        <taxon>Eukaryota</taxon>
        <taxon>Fungi</taxon>
        <taxon>Fungi incertae sedis</taxon>
        <taxon>Zoopagomycota</taxon>
        <taxon>Entomophthoromycotina</taxon>
        <taxon>Basidiobolomycetes</taxon>
        <taxon>Basidiobolales</taxon>
        <taxon>Basidiobolaceae</taxon>
        <taxon>Basidiobolus</taxon>
    </lineage>
</organism>
<reference evidence="5 6" key="1">
    <citation type="submission" date="2023-04" db="EMBL/GenBank/DDBJ databases">
        <title>Genome of Basidiobolus ranarum AG-B5.</title>
        <authorList>
            <person name="Stajich J.E."/>
            <person name="Carter-House D."/>
            <person name="Gryganskyi A."/>
        </authorList>
    </citation>
    <scope>NUCLEOTIDE SEQUENCE [LARGE SCALE GENOMIC DNA]</scope>
    <source>
        <strain evidence="5 6">AG-B5</strain>
    </source>
</reference>
<feature type="region of interest" description="Disordered" evidence="4">
    <location>
        <begin position="185"/>
        <end position="247"/>
    </location>
</feature>
<evidence type="ECO:0000313" key="6">
    <source>
        <dbReference type="Proteomes" id="UP001479436"/>
    </source>
</evidence>
<name>A0ABR2VMK2_9FUNG</name>
<feature type="coiled-coil region" evidence="3">
    <location>
        <begin position="34"/>
        <end position="65"/>
    </location>
</feature>
<evidence type="ECO:0000256" key="1">
    <source>
        <dbReference type="ARBA" id="ARBA00007429"/>
    </source>
</evidence>
<evidence type="ECO:0000256" key="3">
    <source>
        <dbReference type="SAM" id="Coils"/>
    </source>
</evidence>
<evidence type="ECO:0000256" key="2">
    <source>
        <dbReference type="ARBA" id="ARBA00023054"/>
    </source>
</evidence>
<keyword evidence="2 3" id="KW-0175">Coiled coil</keyword>
<keyword evidence="6" id="KW-1185">Reference proteome</keyword>
<dbReference type="PANTHER" id="PTHR10921">
    <property type="entry name" value="NUCLEAR DISTRIBUTION PROTEIN NUDE HOMOLOG 1"/>
    <property type="match status" value="1"/>
</dbReference>
<feature type="coiled-coil region" evidence="3">
    <location>
        <begin position="91"/>
        <end position="118"/>
    </location>
</feature>
<gene>
    <name evidence="5" type="primary">NDE1_6</name>
    <name evidence="5" type="ORF">K7432_016337</name>
</gene>
<proteinExistence type="inferred from homology"/>
<feature type="coiled-coil region" evidence="3">
    <location>
        <begin position="150"/>
        <end position="184"/>
    </location>
</feature>